<dbReference type="GO" id="GO:0031119">
    <property type="term" value="P:tRNA pseudouridine synthesis"/>
    <property type="evidence" value="ECO:0007669"/>
    <property type="project" value="TreeGrafter"/>
</dbReference>
<dbReference type="EC" id="5.4.99.12" evidence="4"/>
<dbReference type="GO" id="GO:0003723">
    <property type="term" value="F:RNA binding"/>
    <property type="evidence" value="ECO:0007669"/>
    <property type="project" value="InterPro"/>
</dbReference>
<accession>A0A0G4HY75</accession>
<comment type="catalytic activity">
    <reaction evidence="4">
        <text>uridine(38/39/40) in tRNA = pseudouridine(38/39/40) in tRNA</text>
        <dbReference type="Rhea" id="RHEA:22376"/>
        <dbReference type="Rhea" id="RHEA-COMP:10085"/>
        <dbReference type="Rhea" id="RHEA-COMP:10087"/>
        <dbReference type="ChEBI" id="CHEBI:65314"/>
        <dbReference type="ChEBI" id="CHEBI:65315"/>
        <dbReference type="EC" id="5.4.99.12"/>
    </reaction>
</comment>
<feature type="region of interest" description="Disordered" evidence="5">
    <location>
        <begin position="53"/>
        <end position="83"/>
    </location>
</feature>
<dbReference type="Gene3D" id="3.30.70.660">
    <property type="entry name" value="Pseudouridine synthase I, catalytic domain, C-terminal subdomain"/>
    <property type="match status" value="1"/>
</dbReference>
<reference evidence="7" key="1">
    <citation type="submission" date="2014-11" db="EMBL/GenBank/DDBJ databases">
        <authorList>
            <person name="Otto D Thomas"/>
            <person name="Naeem Raeece"/>
        </authorList>
    </citation>
    <scope>NUCLEOTIDE SEQUENCE</scope>
</reference>
<evidence type="ECO:0000256" key="2">
    <source>
        <dbReference type="ARBA" id="ARBA00022694"/>
    </source>
</evidence>
<keyword evidence="3 4" id="KW-0413">Isomerase</keyword>
<evidence type="ECO:0000256" key="1">
    <source>
        <dbReference type="ARBA" id="ARBA00009375"/>
    </source>
</evidence>
<dbReference type="PANTHER" id="PTHR11142">
    <property type="entry name" value="PSEUDOURIDYLATE SYNTHASE"/>
    <property type="match status" value="1"/>
</dbReference>
<feature type="compositionally biased region" description="Low complexity" evidence="5">
    <location>
        <begin position="17"/>
        <end position="29"/>
    </location>
</feature>
<dbReference type="Gene3D" id="3.30.70.580">
    <property type="entry name" value="Pseudouridine synthase I, catalytic domain, N-terminal subdomain"/>
    <property type="match status" value="1"/>
</dbReference>
<dbReference type="InterPro" id="IPR020095">
    <property type="entry name" value="PsdUridine_synth_TruA_C"/>
</dbReference>
<evidence type="ECO:0000256" key="5">
    <source>
        <dbReference type="SAM" id="MobiDB-lite"/>
    </source>
</evidence>
<dbReference type="HAMAP" id="MF_00171">
    <property type="entry name" value="TruA"/>
    <property type="match status" value="1"/>
</dbReference>
<dbReference type="SUPFAM" id="SSF55120">
    <property type="entry name" value="Pseudouridine synthase"/>
    <property type="match status" value="2"/>
</dbReference>
<comment type="similarity">
    <text evidence="1 4">Belongs to the tRNA pseudouridine synthase TruA family.</text>
</comment>
<dbReference type="EMBL" id="CDMZ01004344">
    <property type="protein sequence ID" value="CEM49468.1"/>
    <property type="molecule type" value="Genomic_DNA"/>
</dbReference>
<dbReference type="PANTHER" id="PTHR11142:SF0">
    <property type="entry name" value="TRNA PSEUDOURIDINE SYNTHASE-LIKE 1"/>
    <property type="match status" value="1"/>
</dbReference>
<evidence type="ECO:0000256" key="4">
    <source>
        <dbReference type="RuleBase" id="RU003792"/>
    </source>
</evidence>
<dbReference type="InterPro" id="IPR020097">
    <property type="entry name" value="PsdUridine_synth_TruA_a/b_dom"/>
</dbReference>
<dbReference type="InterPro" id="IPR020103">
    <property type="entry name" value="PsdUridine_synth_cat_dom_sf"/>
</dbReference>
<keyword evidence="2 4" id="KW-0819">tRNA processing</keyword>
<feature type="domain" description="Pseudouridine synthase I TruA alpha/beta" evidence="6">
    <location>
        <begin position="343"/>
        <end position="456"/>
    </location>
</feature>
<feature type="region of interest" description="Disordered" evidence="5">
    <location>
        <begin position="203"/>
        <end position="231"/>
    </location>
</feature>
<proteinExistence type="inferred from homology"/>
<gene>
    <name evidence="7" type="ORF">Cvel_33444</name>
</gene>
<feature type="region of interest" description="Disordered" evidence="5">
    <location>
        <begin position="245"/>
        <end position="278"/>
    </location>
</feature>
<protein>
    <recommendedName>
        <fullName evidence="4">tRNA pseudouridine synthase</fullName>
        <ecNumber evidence="4">5.4.99.12</ecNumber>
    </recommendedName>
</protein>
<dbReference type="InterPro" id="IPR001406">
    <property type="entry name" value="PsdUridine_synth_TruA"/>
</dbReference>
<evidence type="ECO:0000259" key="6">
    <source>
        <dbReference type="Pfam" id="PF01416"/>
    </source>
</evidence>
<feature type="region of interest" description="Disordered" evidence="5">
    <location>
        <begin position="1"/>
        <end position="31"/>
    </location>
</feature>
<dbReference type="VEuPathDB" id="CryptoDB:Cvel_33444"/>
<evidence type="ECO:0000313" key="7">
    <source>
        <dbReference type="EMBL" id="CEM49468.1"/>
    </source>
</evidence>
<dbReference type="InterPro" id="IPR020094">
    <property type="entry name" value="TruA/RsuA/RluB/E/F_N"/>
</dbReference>
<organism evidence="7">
    <name type="scientific">Chromera velia CCMP2878</name>
    <dbReference type="NCBI Taxonomy" id="1169474"/>
    <lineage>
        <taxon>Eukaryota</taxon>
        <taxon>Sar</taxon>
        <taxon>Alveolata</taxon>
        <taxon>Colpodellida</taxon>
        <taxon>Chromeraceae</taxon>
        <taxon>Chromera</taxon>
    </lineage>
</organism>
<sequence>MSLSSPAPSEVFSERFLPSSSASSLPLQSGGETRLGRYRCRLAYDGTDFLGFQSQGGRDGQGGSSKATACRIGSRGGVGRGQARISRTVTEEVERAVNTRFHRERGRGSFEITVCGASRTDKGVHARGQAVHFDLPVVLSEDALARHERALNGLLPPDVKISQLSLAGIRDLDLKLWEEERRRRREDRRSKVLEGRVRLAEAKKRKRLRGGADQKDDCEQRGSEVCPPGDSGSDAVLATVCCPEEGDSREDSDIGGGGKPSDGVPGFPGGEYEDDERGRASEFRENVWHARKNAVGKLYSYRFAITPDVPPLERRIRASLPAAISRKGRIAFDPHRVGACLDSFVGTRDFRSFANKMDRKDAQGGGQFDSVRTIRRLDLVNEDRGDDSSLYWRLDFYLDGALFKMVRNIVGSLMAVGAGMMEKEDIEALFEQKDRRQNVAVAAPACGLTLEHVFYPDW</sequence>
<evidence type="ECO:0000256" key="3">
    <source>
        <dbReference type="ARBA" id="ARBA00023235"/>
    </source>
</evidence>
<name>A0A0G4HY75_9ALVE</name>
<dbReference type="GO" id="GO:0160147">
    <property type="term" value="F:tRNA pseudouridine(38-40) synthase activity"/>
    <property type="evidence" value="ECO:0007669"/>
    <property type="project" value="UniProtKB-EC"/>
</dbReference>
<feature type="compositionally biased region" description="Basic and acidic residues" evidence="5">
    <location>
        <begin position="210"/>
        <end position="222"/>
    </location>
</feature>
<dbReference type="AlphaFoldDB" id="A0A0G4HY75"/>
<dbReference type="Pfam" id="PF01416">
    <property type="entry name" value="PseudoU_synth_1"/>
    <property type="match status" value="1"/>
</dbReference>